<protein>
    <submittedName>
        <fullName evidence="1">Minor capsid protein E</fullName>
    </submittedName>
</protein>
<reference evidence="2" key="1">
    <citation type="submission" date="2017-10" db="EMBL/GenBank/DDBJ databases">
        <title>Completed PacBio SMRT sequence of Methylosinus trichosporium OB3b reveals presence of a third large plasmid.</title>
        <authorList>
            <person name="Charles T.C."/>
            <person name="Lynch M.D.J."/>
            <person name="Heil J.R."/>
            <person name="Cheng J."/>
        </authorList>
    </citation>
    <scope>NUCLEOTIDE SEQUENCE [LARGE SCALE GENOMIC DNA]</scope>
    <source>
        <strain evidence="2">OB3b</strain>
    </source>
</reference>
<dbReference type="InterPro" id="IPR005564">
    <property type="entry name" value="Major_capsid_GpE"/>
</dbReference>
<keyword evidence="2" id="KW-1185">Reference proteome</keyword>
<evidence type="ECO:0000313" key="2">
    <source>
        <dbReference type="Proteomes" id="UP000230709"/>
    </source>
</evidence>
<dbReference type="RefSeq" id="WP_003611077.1">
    <property type="nucleotide sequence ID" value="NZ_ADVE02000001.1"/>
</dbReference>
<sequence>MPIMDVFLGDAFTARSLTTAIDRYSYVPGFLETIPGLFEDRAVRTPEIFIEERDFAPALIQTSPRGAPPHQESGDKRKVRAFSSTRIADSSRVWAHEIQGIRPFGQEVGLKDLQMEIGRRQMKIKNNFALTKENMRFGCVTGVVVDADGSTIYSWFDEFGVSAPTETVFDFSSAATEGDIIKACNAKRRSMVRSLKGLGGANVTIHALCGDDFWDAFVTSAEVRKTYQYAMAAKDLQNDVGGAWESFRFGKIMWHNYRGTDDQTTLAVGAKKAKFFPAGAGIFQVAKAPAERFEFVNTPGLDEYSWVVPDKDRDSWADVEVYSYPLHVCTMPQALDAAKIN</sequence>
<dbReference type="AlphaFoldDB" id="A0A2D2CYJ1"/>
<dbReference type="Pfam" id="PF03864">
    <property type="entry name" value="Phage_cap_E"/>
    <property type="match status" value="1"/>
</dbReference>
<dbReference type="KEGG" id="mtw:CQW49_07830"/>
<accession>A0A2D2CYJ1</accession>
<dbReference type="EMBL" id="CP023737">
    <property type="protein sequence ID" value="ATQ67813.1"/>
    <property type="molecule type" value="Genomic_DNA"/>
</dbReference>
<dbReference type="STRING" id="595536.GCA_000178815_03585"/>
<dbReference type="Proteomes" id="UP000230709">
    <property type="component" value="Chromosome"/>
</dbReference>
<evidence type="ECO:0000313" key="1">
    <source>
        <dbReference type="EMBL" id="ATQ67813.1"/>
    </source>
</evidence>
<gene>
    <name evidence="1" type="ORF">CQW49_07830</name>
</gene>
<name>A0A2D2CYJ1_METT3</name>
<organism evidence="1 2">
    <name type="scientific">Methylosinus trichosporium (strain ATCC 35070 / NCIMB 11131 / UNIQEM 75 / OB3b)</name>
    <dbReference type="NCBI Taxonomy" id="595536"/>
    <lineage>
        <taxon>Bacteria</taxon>
        <taxon>Pseudomonadati</taxon>
        <taxon>Pseudomonadota</taxon>
        <taxon>Alphaproteobacteria</taxon>
        <taxon>Hyphomicrobiales</taxon>
        <taxon>Methylocystaceae</taxon>
        <taxon>Methylosinus</taxon>
    </lineage>
</organism>
<proteinExistence type="predicted"/>